<protein>
    <submittedName>
        <fullName evidence="1">Uncharacterized protein</fullName>
    </submittedName>
</protein>
<dbReference type="RefSeq" id="WP_013073402.1">
    <property type="nucleotide sequence ID" value="NZ_BMWR01000001.1"/>
</dbReference>
<evidence type="ECO:0000313" key="2">
    <source>
        <dbReference type="Proteomes" id="UP000051643"/>
    </source>
</evidence>
<dbReference type="AlphaFoldDB" id="A0A0Q9ZGN9"/>
<sequence length="88" mass="10127">MKSNPPQNIATAQKNQKKENALDIKSMSIKKALWIKSRTIEENYERKFGFIIGYSIGSKSNKNLMKSFQNNIPGSEVKKIKNRKTPRI</sequence>
<organism evidence="1 2">
    <name type="scientific">Salegentibacter mishustinae</name>
    <dbReference type="NCBI Taxonomy" id="270918"/>
    <lineage>
        <taxon>Bacteria</taxon>
        <taxon>Pseudomonadati</taxon>
        <taxon>Bacteroidota</taxon>
        <taxon>Flavobacteriia</taxon>
        <taxon>Flavobacteriales</taxon>
        <taxon>Flavobacteriaceae</taxon>
        <taxon>Salegentibacter</taxon>
    </lineage>
</organism>
<reference evidence="1" key="1">
    <citation type="submission" date="2015-10" db="EMBL/GenBank/DDBJ databases">
        <title>Draft genome sequence of Salegentibacter mishustinae KCTC 12263.</title>
        <authorList>
            <person name="Lin W."/>
            <person name="Zheng Q."/>
        </authorList>
    </citation>
    <scope>NUCLEOTIDE SEQUENCE [LARGE SCALE GENOMIC DNA]</scope>
    <source>
        <strain evidence="1">KCTC 12263</strain>
    </source>
</reference>
<proteinExistence type="predicted"/>
<name>A0A0Q9ZGN9_9FLAO</name>
<accession>A0A0Q9ZGN9</accession>
<comment type="caution">
    <text evidence="1">The sequence shown here is derived from an EMBL/GenBank/DDBJ whole genome shotgun (WGS) entry which is preliminary data.</text>
</comment>
<keyword evidence="2" id="KW-1185">Reference proteome</keyword>
<dbReference type="EMBL" id="LKTP01000033">
    <property type="protein sequence ID" value="KRG28081.1"/>
    <property type="molecule type" value="Genomic_DNA"/>
</dbReference>
<evidence type="ECO:0000313" key="1">
    <source>
        <dbReference type="EMBL" id="KRG28081.1"/>
    </source>
</evidence>
<dbReference type="OrthoDB" id="1444110at2"/>
<dbReference type="Proteomes" id="UP000051643">
    <property type="component" value="Unassembled WGS sequence"/>
</dbReference>
<dbReference type="STRING" id="270918.APR42_07945"/>
<gene>
    <name evidence="1" type="ORF">APR42_07945</name>
</gene>